<dbReference type="PANTHER" id="PTHR10229">
    <property type="entry name" value="GTP-BINDING PROTEIN HFLX"/>
    <property type="match status" value="1"/>
</dbReference>
<dbReference type="PIRSF" id="PIRSF006809">
    <property type="entry name" value="GTP-binding_hflX_prd"/>
    <property type="match status" value="1"/>
</dbReference>
<feature type="binding site" evidence="6">
    <location>
        <begin position="333"/>
        <end position="335"/>
    </location>
    <ligand>
        <name>GTP</name>
        <dbReference type="ChEBI" id="CHEBI:37565"/>
    </ligand>
</feature>
<keyword evidence="5" id="KW-0963">Cytoplasm</keyword>
<dbReference type="OrthoDB" id="9812272at2"/>
<dbReference type="CDD" id="cd01878">
    <property type="entry name" value="HflX"/>
    <property type="match status" value="1"/>
</dbReference>
<dbReference type="InterPro" id="IPR042108">
    <property type="entry name" value="GTPase_HflX_N_sf"/>
</dbReference>
<dbReference type="KEGG" id="mpz:Marpi_1092"/>
<evidence type="ECO:0000256" key="4">
    <source>
        <dbReference type="ARBA" id="ARBA00023134"/>
    </source>
</evidence>
<dbReference type="Pfam" id="PF16360">
    <property type="entry name" value="GTP-bdg_M"/>
    <property type="match status" value="1"/>
</dbReference>
<dbReference type="InterPro" id="IPR016496">
    <property type="entry name" value="GTPase_HflX"/>
</dbReference>
<keyword evidence="8" id="KW-0175">Coiled coil</keyword>
<dbReference type="PANTHER" id="PTHR10229:SF0">
    <property type="entry name" value="GTP-BINDING PROTEIN 6-RELATED"/>
    <property type="match status" value="1"/>
</dbReference>
<dbReference type="InterPro" id="IPR032305">
    <property type="entry name" value="GTP-bd_M"/>
</dbReference>
<dbReference type="PRINTS" id="PR00326">
    <property type="entry name" value="GTP1OBG"/>
</dbReference>
<keyword evidence="3 7" id="KW-0460">Magnesium</keyword>
<dbReference type="InterPro" id="IPR030394">
    <property type="entry name" value="G_HFLX_dom"/>
</dbReference>
<name>H2J813_MARPK</name>
<sequence>MRIKKGVLVLINSKNLREDVEEIIELSKNINIEIVEYIHQNLNKPDPLTFIGKGKFEDLKELIAFVDAEVLVINSELSPRQYIHISKELNIEVYDRTDVILKIFSEHAETQESKLQIKLATLKHILPRIYGLGSEMSRTGGGIGTRGPGEQEKEYKKRTIKNEISKIQNKLKKIKSQRELTRKNKKDIIKVSIVGYASAGKSTLLKELSHENKIKISEKMFSTLSPKSRRVMLPSGLFVILSDTVGFIRNLPHELIEAFKSTLEEIKYSDLIIHLVDISSQNIEERISTAYDVLENIKALDIPRILVFNKIDKINDEQLSILKNIYKNAIFISCKTGENIENLKKAIQDKLIEEEIIKTFEIEEEYKNVQNWFKKRGKIGIEEIAFNNTDIKLKIYARNGGAL</sequence>
<dbReference type="GO" id="GO:0005737">
    <property type="term" value="C:cytoplasm"/>
    <property type="evidence" value="ECO:0007669"/>
    <property type="project" value="UniProtKB-SubCell"/>
</dbReference>
<dbReference type="GO" id="GO:0046872">
    <property type="term" value="F:metal ion binding"/>
    <property type="evidence" value="ECO:0007669"/>
    <property type="project" value="UniProtKB-KW"/>
</dbReference>
<feature type="binding site" evidence="6">
    <location>
        <begin position="195"/>
        <end position="202"/>
    </location>
    <ligand>
        <name>GTP</name>
        <dbReference type="ChEBI" id="CHEBI:37565"/>
    </ligand>
</feature>
<evidence type="ECO:0000313" key="10">
    <source>
        <dbReference type="EMBL" id="AEX85504.1"/>
    </source>
</evidence>
<accession>H2J813</accession>
<dbReference type="PROSITE" id="PS51705">
    <property type="entry name" value="G_HFLX"/>
    <property type="match status" value="1"/>
</dbReference>
<dbReference type="Pfam" id="PF13167">
    <property type="entry name" value="GTP-bdg_N"/>
    <property type="match status" value="1"/>
</dbReference>
<feature type="binding site" evidence="6">
    <location>
        <begin position="221"/>
        <end position="225"/>
    </location>
    <ligand>
        <name>GTP</name>
        <dbReference type="ChEBI" id="CHEBI:37565"/>
    </ligand>
</feature>
<dbReference type="GO" id="GO:0043022">
    <property type="term" value="F:ribosome binding"/>
    <property type="evidence" value="ECO:0007669"/>
    <property type="project" value="TreeGrafter"/>
</dbReference>
<comment type="subcellular location">
    <subcellularLocation>
        <location evidence="5">Cytoplasm</location>
    </subcellularLocation>
    <text evidence="5">May associate with membranes.</text>
</comment>
<dbReference type="HAMAP" id="MF_00900">
    <property type="entry name" value="GTPase_HflX"/>
    <property type="match status" value="1"/>
</dbReference>
<comment type="cofactor">
    <cofactor evidence="7">
        <name>Mg(2+)</name>
        <dbReference type="ChEBI" id="CHEBI:18420"/>
    </cofactor>
</comment>
<dbReference type="Gene3D" id="3.40.50.300">
    <property type="entry name" value="P-loop containing nucleotide triphosphate hydrolases"/>
    <property type="match status" value="1"/>
</dbReference>
<dbReference type="NCBIfam" id="TIGR03156">
    <property type="entry name" value="GTP_HflX"/>
    <property type="match status" value="1"/>
</dbReference>
<organism evidence="10 11">
    <name type="scientific">Marinitoga piezophila (strain DSM 14283 / JCM 11233 / KA3)</name>
    <dbReference type="NCBI Taxonomy" id="443254"/>
    <lineage>
        <taxon>Bacteria</taxon>
        <taxon>Thermotogati</taxon>
        <taxon>Thermotogota</taxon>
        <taxon>Thermotogae</taxon>
        <taxon>Petrotogales</taxon>
        <taxon>Petrotogaceae</taxon>
        <taxon>Marinitoga</taxon>
    </lineage>
</organism>
<feature type="coiled-coil region" evidence="8">
    <location>
        <begin position="157"/>
        <end position="184"/>
    </location>
</feature>
<dbReference type="Gene3D" id="6.10.250.2860">
    <property type="match status" value="1"/>
</dbReference>
<comment type="subunit">
    <text evidence="5">Monomer. Associates with the 50S ribosomal subunit.</text>
</comment>
<feature type="domain" description="Hflx-type G" evidence="9">
    <location>
        <begin position="189"/>
        <end position="355"/>
    </location>
</feature>
<comment type="similarity">
    <text evidence="5">Belongs to the TRAFAC class OBG-HflX-like GTPase superfamily. HflX GTPase family.</text>
</comment>
<dbReference type="NCBIfam" id="TIGR00231">
    <property type="entry name" value="small_GTP"/>
    <property type="match status" value="1"/>
</dbReference>
<dbReference type="GO" id="GO:0003924">
    <property type="term" value="F:GTPase activity"/>
    <property type="evidence" value="ECO:0007669"/>
    <property type="project" value="UniProtKB-UniRule"/>
</dbReference>
<feature type="binding site" evidence="7">
    <location>
        <position position="202"/>
    </location>
    <ligand>
        <name>Mg(2+)</name>
        <dbReference type="ChEBI" id="CHEBI:18420"/>
    </ligand>
</feature>
<evidence type="ECO:0000256" key="1">
    <source>
        <dbReference type="ARBA" id="ARBA00022723"/>
    </source>
</evidence>
<keyword evidence="1 7" id="KW-0479">Metal-binding</keyword>
<dbReference type="Proteomes" id="UP000007161">
    <property type="component" value="Chromosome"/>
</dbReference>
<dbReference type="InterPro" id="IPR025121">
    <property type="entry name" value="GTPase_HflX_N"/>
</dbReference>
<feature type="binding site" evidence="6">
    <location>
        <begin position="243"/>
        <end position="246"/>
    </location>
    <ligand>
        <name>GTP</name>
        <dbReference type="ChEBI" id="CHEBI:37565"/>
    </ligand>
</feature>
<evidence type="ECO:0000313" key="11">
    <source>
        <dbReference type="Proteomes" id="UP000007161"/>
    </source>
</evidence>
<evidence type="ECO:0000256" key="7">
    <source>
        <dbReference type="PIRSR" id="PIRSR006809-2"/>
    </source>
</evidence>
<reference evidence="10 11" key="1">
    <citation type="journal article" date="2012" name="J. Bacteriol.">
        <title>Complete Genome Sequence of the Thermophilic, Piezophilic, Heterotrophic Bacterium Marinitoga piezophila KA3.</title>
        <authorList>
            <person name="Lucas S."/>
            <person name="Han J."/>
            <person name="Lapidus A."/>
            <person name="Cheng J.F."/>
            <person name="Goodwin L.A."/>
            <person name="Pitluck S."/>
            <person name="Peters L."/>
            <person name="Mikhailova N."/>
            <person name="Teshima H."/>
            <person name="Detter J.C."/>
            <person name="Han C."/>
            <person name="Tapia R."/>
            <person name="Land M."/>
            <person name="Hauser L."/>
            <person name="Kyrpides N.C."/>
            <person name="Ivanova N."/>
            <person name="Pagani I."/>
            <person name="Vannier P."/>
            <person name="Oger P."/>
            <person name="Bartlett D.H."/>
            <person name="Noll K.M."/>
            <person name="Woyke T."/>
            <person name="Jebbar M."/>
        </authorList>
    </citation>
    <scope>NUCLEOTIDE SEQUENCE [LARGE SCALE GENOMIC DNA]</scope>
    <source>
        <strain evidence="11">DSM 14283 / JCM 11233 / KA3</strain>
    </source>
</reference>
<dbReference type="Pfam" id="PF01926">
    <property type="entry name" value="MMR_HSR1"/>
    <property type="match status" value="1"/>
</dbReference>
<dbReference type="InterPro" id="IPR027417">
    <property type="entry name" value="P-loop_NTPase"/>
</dbReference>
<keyword evidence="11" id="KW-1185">Reference proteome</keyword>
<dbReference type="AlphaFoldDB" id="H2J813"/>
<dbReference type="InterPro" id="IPR006073">
    <property type="entry name" value="GTP-bd"/>
</dbReference>
<dbReference type="HOGENOM" id="CLU_019597_2_2_0"/>
<dbReference type="InterPro" id="IPR005225">
    <property type="entry name" value="Small_GTP-bd"/>
</dbReference>
<evidence type="ECO:0000256" key="3">
    <source>
        <dbReference type="ARBA" id="ARBA00022842"/>
    </source>
</evidence>
<dbReference type="STRING" id="443254.Marpi_1092"/>
<dbReference type="EMBL" id="CP003257">
    <property type="protein sequence ID" value="AEX85504.1"/>
    <property type="molecule type" value="Genomic_DNA"/>
</dbReference>
<dbReference type="RefSeq" id="WP_014296576.1">
    <property type="nucleotide sequence ID" value="NC_016751.1"/>
</dbReference>
<dbReference type="GO" id="GO:0005525">
    <property type="term" value="F:GTP binding"/>
    <property type="evidence" value="ECO:0007669"/>
    <property type="project" value="UniProtKB-UniRule"/>
</dbReference>
<protein>
    <recommendedName>
        <fullName evidence="5">GTPase HflX</fullName>
    </recommendedName>
    <alternativeName>
        <fullName evidence="5">GTP-binding protein HflX</fullName>
    </alternativeName>
</protein>
<evidence type="ECO:0000256" key="6">
    <source>
        <dbReference type="PIRSR" id="PIRSR006809-1"/>
    </source>
</evidence>
<gene>
    <name evidence="5" type="primary">hflX</name>
    <name evidence="10" type="ordered locus">Marpi_1092</name>
</gene>
<feature type="binding site" evidence="7">
    <location>
        <position position="223"/>
    </location>
    <ligand>
        <name>Mg(2+)</name>
        <dbReference type="ChEBI" id="CHEBI:18420"/>
    </ligand>
</feature>
<comment type="function">
    <text evidence="5">GTPase that associates with the 50S ribosomal subunit and may have a role during protein synthesis or ribosome biogenesis.</text>
</comment>
<dbReference type="SUPFAM" id="SSF52540">
    <property type="entry name" value="P-loop containing nucleoside triphosphate hydrolases"/>
    <property type="match status" value="1"/>
</dbReference>
<evidence type="ECO:0000256" key="2">
    <source>
        <dbReference type="ARBA" id="ARBA00022741"/>
    </source>
</evidence>
<reference evidence="11" key="2">
    <citation type="submission" date="2012-01" db="EMBL/GenBank/DDBJ databases">
        <title>Complete sequence of chromosome of Marinitoga piezophila KA3.</title>
        <authorList>
            <person name="Lucas S."/>
            <person name="Han J."/>
            <person name="Lapidus A."/>
            <person name="Cheng J.-F."/>
            <person name="Goodwin L."/>
            <person name="Pitluck S."/>
            <person name="Peters L."/>
            <person name="Mikhailova N."/>
            <person name="Teshima H."/>
            <person name="Detter J.C."/>
            <person name="Han C."/>
            <person name="Tapia R."/>
            <person name="Land M."/>
            <person name="Hauser L."/>
            <person name="Kyrpides N."/>
            <person name="Ivanova N."/>
            <person name="Pagani I."/>
            <person name="Jebbar M."/>
            <person name="Vannier P."/>
            <person name="Oger P."/>
            <person name="Cario A."/>
            <person name="Bartlett D."/>
            <person name="Noll K.M."/>
            <person name="Woyke T."/>
        </authorList>
    </citation>
    <scope>NUCLEOTIDE SEQUENCE [LARGE SCALE GENOMIC DNA]</scope>
    <source>
        <strain evidence="11">DSM 14283 / JCM 11233 / KA3</strain>
    </source>
</reference>
<evidence type="ECO:0000256" key="8">
    <source>
        <dbReference type="SAM" id="Coils"/>
    </source>
</evidence>
<keyword evidence="4 5" id="KW-0342">GTP-binding</keyword>
<dbReference type="Gene3D" id="3.40.50.11060">
    <property type="entry name" value="GTPase HflX, N-terminal domain"/>
    <property type="match status" value="1"/>
</dbReference>
<keyword evidence="2 5" id="KW-0547">Nucleotide-binding</keyword>
<feature type="binding site" evidence="6">
    <location>
        <begin position="309"/>
        <end position="312"/>
    </location>
    <ligand>
        <name>GTP</name>
        <dbReference type="ChEBI" id="CHEBI:37565"/>
    </ligand>
</feature>
<proteinExistence type="inferred from homology"/>
<evidence type="ECO:0000256" key="5">
    <source>
        <dbReference type="HAMAP-Rule" id="MF_00900"/>
    </source>
</evidence>
<evidence type="ECO:0000259" key="9">
    <source>
        <dbReference type="PROSITE" id="PS51705"/>
    </source>
</evidence>
<dbReference type="eggNOG" id="COG2262">
    <property type="taxonomic scope" value="Bacteria"/>
</dbReference>